<dbReference type="PRINTS" id="PR00625">
    <property type="entry name" value="JDOMAIN"/>
</dbReference>
<dbReference type="EMBL" id="CAJNOQ010000178">
    <property type="protein sequence ID" value="CAF0768398.1"/>
    <property type="molecule type" value="Genomic_DNA"/>
</dbReference>
<dbReference type="Pfam" id="PF00226">
    <property type="entry name" value="DnaJ"/>
    <property type="match status" value="1"/>
</dbReference>
<dbReference type="CDD" id="cd06257">
    <property type="entry name" value="DnaJ"/>
    <property type="match status" value="1"/>
</dbReference>
<dbReference type="Proteomes" id="UP000663829">
    <property type="component" value="Unassembled WGS sequence"/>
</dbReference>
<evidence type="ECO:0000313" key="4">
    <source>
        <dbReference type="EMBL" id="CAF1374596.1"/>
    </source>
</evidence>
<dbReference type="Proteomes" id="UP000681722">
    <property type="component" value="Unassembled WGS sequence"/>
</dbReference>
<dbReference type="InterPro" id="IPR036869">
    <property type="entry name" value="J_dom_sf"/>
</dbReference>
<feature type="region of interest" description="Disordered" evidence="1">
    <location>
        <begin position="1"/>
        <end position="37"/>
    </location>
</feature>
<feature type="compositionally biased region" description="Low complexity" evidence="1">
    <location>
        <begin position="200"/>
        <end position="218"/>
    </location>
</feature>
<feature type="compositionally biased region" description="Basic and acidic residues" evidence="1">
    <location>
        <begin position="155"/>
        <end position="191"/>
    </location>
</feature>
<sequence length="227" mass="26421">MNPSVPPATTPTPSQPLPETIKQEPSITISSFTTTETTTDIPAIKTEELFNEFYTEVLQIDPNLAFEDIAKQYRKLSMLVHPDKNPNQPERAQVAFEAVNKAYKLLEDEKERKKCLEVVDEAKERVEEMYKRALWSMTCKLFADIERLRVREEERKAEERKRKAEEKADGEEKAKLRKEWDKNYEESREVRVNSWKSFQTTAKTKTAAKGKPTTTLFKPPKPKPETR</sequence>
<accession>A0A813QJ41</accession>
<proteinExistence type="predicted"/>
<evidence type="ECO:0000256" key="1">
    <source>
        <dbReference type="SAM" id="MobiDB-lite"/>
    </source>
</evidence>
<dbReference type="InterPro" id="IPR001623">
    <property type="entry name" value="DnaJ_domain"/>
</dbReference>
<evidence type="ECO:0000313" key="5">
    <source>
        <dbReference type="EMBL" id="CAF3550214.1"/>
    </source>
</evidence>
<feature type="compositionally biased region" description="Pro residues" evidence="1">
    <location>
        <begin position="1"/>
        <end position="16"/>
    </location>
</feature>
<dbReference type="InterPro" id="IPR042858">
    <property type="entry name" value="DNAJC8"/>
</dbReference>
<dbReference type="EMBL" id="CAJNOK010024286">
    <property type="protein sequence ID" value="CAF1374596.1"/>
    <property type="molecule type" value="Genomic_DNA"/>
</dbReference>
<dbReference type="EMBL" id="CAJOBC010000178">
    <property type="protein sequence ID" value="CAF3550214.1"/>
    <property type="molecule type" value="Genomic_DNA"/>
</dbReference>
<dbReference type="SMART" id="SM00271">
    <property type="entry name" value="DnaJ"/>
    <property type="match status" value="1"/>
</dbReference>
<gene>
    <name evidence="3" type="ORF">GPM918_LOCUS1785</name>
    <name evidence="4" type="ORF">OVA965_LOCUS31828</name>
    <name evidence="5" type="ORF">SRO942_LOCUS1785</name>
    <name evidence="6" type="ORF">TMI583_LOCUS32671</name>
</gene>
<evidence type="ECO:0000313" key="3">
    <source>
        <dbReference type="EMBL" id="CAF0768398.1"/>
    </source>
</evidence>
<dbReference type="OrthoDB" id="342454at2759"/>
<comment type="caution">
    <text evidence="3">The sequence shown here is derived from an EMBL/GenBank/DDBJ whole genome shotgun (WGS) entry which is preliminary data.</text>
</comment>
<dbReference type="PANTHER" id="PTHR15606">
    <property type="entry name" value="DNAJ HOMOLOG SUBFAMILY C MEMBER 8/LIPOPOLYSACCHARIDE SPECIFIC RESPONSE-7-RELATED"/>
    <property type="match status" value="1"/>
</dbReference>
<feature type="region of interest" description="Disordered" evidence="1">
    <location>
        <begin position="155"/>
        <end position="227"/>
    </location>
</feature>
<reference evidence="3" key="1">
    <citation type="submission" date="2021-02" db="EMBL/GenBank/DDBJ databases">
        <authorList>
            <person name="Nowell W R."/>
        </authorList>
    </citation>
    <scope>NUCLEOTIDE SEQUENCE</scope>
</reference>
<evidence type="ECO:0000313" key="6">
    <source>
        <dbReference type="EMBL" id="CAF4183516.1"/>
    </source>
</evidence>
<keyword evidence="7" id="KW-1185">Reference proteome</keyword>
<feature type="domain" description="J" evidence="2">
    <location>
        <begin position="53"/>
        <end position="120"/>
    </location>
</feature>
<dbReference type="PANTHER" id="PTHR15606:SF4">
    <property type="entry name" value="DNAJ HOMOLOG SUBFAMILY C MEMBER 8"/>
    <property type="match status" value="1"/>
</dbReference>
<dbReference type="PROSITE" id="PS50076">
    <property type="entry name" value="DNAJ_2"/>
    <property type="match status" value="1"/>
</dbReference>
<organism evidence="3 7">
    <name type="scientific">Didymodactylos carnosus</name>
    <dbReference type="NCBI Taxonomy" id="1234261"/>
    <lineage>
        <taxon>Eukaryota</taxon>
        <taxon>Metazoa</taxon>
        <taxon>Spiralia</taxon>
        <taxon>Gnathifera</taxon>
        <taxon>Rotifera</taxon>
        <taxon>Eurotatoria</taxon>
        <taxon>Bdelloidea</taxon>
        <taxon>Philodinida</taxon>
        <taxon>Philodinidae</taxon>
        <taxon>Didymodactylos</taxon>
    </lineage>
</organism>
<dbReference type="EMBL" id="CAJOBA010045961">
    <property type="protein sequence ID" value="CAF4183516.1"/>
    <property type="molecule type" value="Genomic_DNA"/>
</dbReference>
<evidence type="ECO:0000313" key="7">
    <source>
        <dbReference type="Proteomes" id="UP000663829"/>
    </source>
</evidence>
<dbReference type="Gene3D" id="1.10.287.110">
    <property type="entry name" value="DnaJ domain"/>
    <property type="match status" value="1"/>
</dbReference>
<feature type="compositionally biased region" description="Low complexity" evidence="1">
    <location>
        <begin position="26"/>
        <end position="37"/>
    </location>
</feature>
<dbReference type="AlphaFoldDB" id="A0A813QJ41"/>
<dbReference type="SUPFAM" id="SSF46565">
    <property type="entry name" value="Chaperone J-domain"/>
    <property type="match status" value="1"/>
</dbReference>
<dbReference type="GO" id="GO:0005634">
    <property type="term" value="C:nucleus"/>
    <property type="evidence" value="ECO:0007669"/>
    <property type="project" value="TreeGrafter"/>
</dbReference>
<evidence type="ECO:0000259" key="2">
    <source>
        <dbReference type="PROSITE" id="PS50076"/>
    </source>
</evidence>
<name>A0A813QJ41_9BILA</name>
<dbReference type="Proteomes" id="UP000682733">
    <property type="component" value="Unassembled WGS sequence"/>
</dbReference>
<dbReference type="Proteomes" id="UP000677228">
    <property type="component" value="Unassembled WGS sequence"/>
</dbReference>
<protein>
    <recommendedName>
        <fullName evidence="2">J domain-containing protein</fullName>
    </recommendedName>
</protein>